<protein>
    <submittedName>
        <fullName evidence="4">Recombinase family protein</fullName>
    </submittedName>
</protein>
<dbReference type="SUPFAM" id="SSF53041">
    <property type="entry name" value="Resolvase-like"/>
    <property type="match status" value="1"/>
</dbReference>
<feature type="domain" description="Resolvase/invertase-type recombinase catalytic" evidence="3">
    <location>
        <begin position="3"/>
        <end position="138"/>
    </location>
</feature>
<dbReference type="Pfam" id="PF07508">
    <property type="entry name" value="Recombinase"/>
    <property type="match status" value="1"/>
</dbReference>
<evidence type="ECO:0000256" key="1">
    <source>
        <dbReference type="ARBA" id="ARBA00023125"/>
    </source>
</evidence>
<evidence type="ECO:0000259" key="3">
    <source>
        <dbReference type="PROSITE" id="PS51736"/>
    </source>
</evidence>
<evidence type="ECO:0000313" key="5">
    <source>
        <dbReference type="Proteomes" id="UP001596405"/>
    </source>
</evidence>
<reference evidence="5" key="1">
    <citation type="journal article" date="2019" name="Int. J. Syst. Evol. Microbiol.">
        <title>The Global Catalogue of Microorganisms (GCM) 10K type strain sequencing project: providing services to taxonomists for standard genome sequencing and annotation.</title>
        <authorList>
            <consortium name="The Broad Institute Genomics Platform"/>
            <consortium name="The Broad Institute Genome Sequencing Center for Infectious Disease"/>
            <person name="Wu L."/>
            <person name="Ma J."/>
        </authorList>
    </citation>
    <scope>NUCLEOTIDE SEQUENCE [LARGE SCALE GENOMIC DNA]</scope>
    <source>
        <strain evidence="5">CGMCC 4.7393</strain>
    </source>
</reference>
<evidence type="ECO:0000313" key="4">
    <source>
        <dbReference type="EMBL" id="MFC6996391.1"/>
    </source>
</evidence>
<dbReference type="InterPro" id="IPR050639">
    <property type="entry name" value="SSR_resolvase"/>
</dbReference>
<keyword evidence="1" id="KW-0238">DNA-binding</keyword>
<dbReference type="InterPro" id="IPR036162">
    <property type="entry name" value="Resolvase-like_N_sf"/>
</dbReference>
<evidence type="ECO:0000256" key="2">
    <source>
        <dbReference type="ARBA" id="ARBA00023172"/>
    </source>
</evidence>
<keyword evidence="2" id="KW-0233">DNA recombination</keyword>
<dbReference type="PROSITE" id="PS51736">
    <property type="entry name" value="RECOMBINASES_3"/>
    <property type="match status" value="1"/>
</dbReference>
<dbReference type="SMART" id="SM00857">
    <property type="entry name" value="Resolvase"/>
    <property type="match status" value="1"/>
</dbReference>
<dbReference type="InterPro" id="IPR006119">
    <property type="entry name" value="Resolv_N"/>
</dbReference>
<proteinExistence type="predicted"/>
<organism evidence="4 5">
    <name type="scientific">Rufibacter roseus</name>
    <dbReference type="NCBI Taxonomy" id="1567108"/>
    <lineage>
        <taxon>Bacteria</taxon>
        <taxon>Pseudomonadati</taxon>
        <taxon>Bacteroidota</taxon>
        <taxon>Cytophagia</taxon>
        <taxon>Cytophagales</taxon>
        <taxon>Hymenobacteraceae</taxon>
        <taxon>Rufibacter</taxon>
    </lineage>
</organism>
<gene>
    <name evidence="4" type="ORF">ACFQHR_02085</name>
</gene>
<keyword evidence="5" id="KW-1185">Reference proteome</keyword>
<dbReference type="Pfam" id="PF00239">
    <property type="entry name" value="Resolvase"/>
    <property type="match status" value="1"/>
</dbReference>
<dbReference type="PANTHER" id="PTHR30461:SF2">
    <property type="entry name" value="SERINE RECOMBINASE PINE-RELATED"/>
    <property type="match status" value="1"/>
</dbReference>
<accession>A0ABW2DI18</accession>
<dbReference type="PANTHER" id="PTHR30461">
    <property type="entry name" value="DNA-INVERTASE FROM LAMBDOID PROPHAGE"/>
    <property type="match status" value="1"/>
</dbReference>
<sequence length="225" mass="24298">MKTYVAYYRVSTQKQGESGLGLEAQKNAVLSFLKCTDCIKAEFTEVESGKKDHRPQLKAAIAHAKATGSTLVIAKLDRLSRNAGFIFSLKDSGVDFICADMPDANTLTIGIFAVLAQHERELISSRTKAALEAKKAQGFKLGTPENLSEAARLKGLAVRRANAANSKENKQAIHLILSAKAEGKSFPQIVAKLNELGYLTSRGKKFGLSSVHKLYTRATVSGDAL</sequence>
<dbReference type="Gene3D" id="3.40.50.1390">
    <property type="entry name" value="Resolvase, N-terminal catalytic domain"/>
    <property type="match status" value="1"/>
</dbReference>
<dbReference type="Proteomes" id="UP001596405">
    <property type="component" value="Unassembled WGS sequence"/>
</dbReference>
<dbReference type="InterPro" id="IPR011109">
    <property type="entry name" value="DNA_bind_recombinase_dom"/>
</dbReference>
<dbReference type="EMBL" id="JBHSYQ010000003">
    <property type="protein sequence ID" value="MFC6996391.1"/>
    <property type="molecule type" value="Genomic_DNA"/>
</dbReference>
<dbReference type="CDD" id="cd03768">
    <property type="entry name" value="SR_ResInv"/>
    <property type="match status" value="1"/>
</dbReference>
<dbReference type="RefSeq" id="WP_066620214.1">
    <property type="nucleotide sequence ID" value="NZ_JBHSYQ010000003.1"/>
</dbReference>
<comment type="caution">
    <text evidence="4">The sequence shown here is derived from an EMBL/GenBank/DDBJ whole genome shotgun (WGS) entry which is preliminary data.</text>
</comment>
<name>A0ABW2DI18_9BACT</name>